<dbReference type="Proteomes" id="UP000242427">
    <property type="component" value="Unassembled WGS sequence"/>
</dbReference>
<name>A0A9X7PHP0_9ACTN</name>
<sequence length="121" mass="13095">MLDQRTPLPRRGFVPVPVAADLSVVLGKVASFLEMFPGLPAPSLTVDSDSFHVQFSFLPSDVLFPSVARVARAFGTEPHLRQMSDGHWHFTARGCWQGLDVAVFASVSLATDEDRLGEAAA</sequence>
<dbReference type="AlphaFoldDB" id="A0A9X7PHP0"/>
<reference evidence="1 2" key="1">
    <citation type="submission" date="2018-03" db="EMBL/GenBank/DDBJ databases">
        <title>Chitinolytic properties of Streptosporangium nondiastaticum TBG75A20.</title>
        <authorList>
            <person name="Gayathri V."/>
            <person name="Shiburaj S."/>
        </authorList>
    </citation>
    <scope>NUCLEOTIDE SEQUENCE [LARGE SCALE GENOMIC DNA]</scope>
    <source>
        <strain evidence="1 2">TBG75A20</strain>
    </source>
</reference>
<gene>
    <name evidence="1" type="ORF">B7P34_13470</name>
</gene>
<evidence type="ECO:0000313" key="2">
    <source>
        <dbReference type="Proteomes" id="UP000242427"/>
    </source>
</evidence>
<dbReference type="EMBL" id="PXWG01000027">
    <property type="protein sequence ID" value="PSJ28238.1"/>
    <property type="molecule type" value="Genomic_DNA"/>
</dbReference>
<comment type="caution">
    <text evidence="1">The sequence shown here is derived from an EMBL/GenBank/DDBJ whole genome shotgun (WGS) entry which is preliminary data.</text>
</comment>
<evidence type="ECO:0000313" key="1">
    <source>
        <dbReference type="EMBL" id="PSJ28238.1"/>
    </source>
</evidence>
<proteinExistence type="predicted"/>
<dbReference type="RefSeq" id="WP_106676193.1">
    <property type="nucleotide sequence ID" value="NZ_PXWG01000027.1"/>
</dbReference>
<accession>A0A9X7PHP0</accession>
<keyword evidence="2" id="KW-1185">Reference proteome</keyword>
<protein>
    <submittedName>
        <fullName evidence="1">Uncharacterized protein</fullName>
    </submittedName>
</protein>
<dbReference type="OrthoDB" id="4269261at2"/>
<organism evidence="1 2">
    <name type="scientific">Streptosporangium nondiastaticum</name>
    <dbReference type="NCBI Taxonomy" id="35764"/>
    <lineage>
        <taxon>Bacteria</taxon>
        <taxon>Bacillati</taxon>
        <taxon>Actinomycetota</taxon>
        <taxon>Actinomycetes</taxon>
        <taxon>Streptosporangiales</taxon>
        <taxon>Streptosporangiaceae</taxon>
        <taxon>Streptosporangium</taxon>
    </lineage>
</organism>